<keyword evidence="2" id="KW-1185">Reference proteome</keyword>
<proteinExistence type="predicted"/>
<organism evidence="1 2">
    <name type="scientific">Persea americana</name>
    <name type="common">Avocado</name>
    <dbReference type="NCBI Taxonomy" id="3435"/>
    <lineage>
        <taxon>Eukaryota</taxon>
        <taxon>Viridiplantae</taxon>
        <taxon>Streptophyta</taxon>
        <taxon>Embryophyta</taxon>
        <taxon>Tracheophyta</taxon>
        <taxon>Spermatophyta</taxon>
        <taxon>Magnoliopsida</taxon>
        <taxon>Magnoliidae</taxon>
        <taxon>Laurales</taxon>
        <taxon>Lauraceae</taxon>
        <taxon>Persea</taxon>
    </lineage>
</organism>
<evidence type="ECO:0000313" key="2">
    <source>
        <dbReference type="Proteomes" id="UP001234297"/>
    </source>
</evidence>
<accession>A0ACC2M6X6</accession>
<comment type="caution">
    <text evidence="1">The sequence shown here is derived from an EMBL/GenBank/DDBJ whole genome shotgun (WGS) entry which is preliminary data.</text>
</comment>
<gene>
    <name evidence="1" type="ORF">MRB53_018089</name>
</gene>
<reference evidence="1 2" key="1">
    <citation type="journal article" date="2022" name="Hortic Res">
        <title>A haplotype resolved chromosomal level avocado genome allows analysis of novel avocado genes.</title>
        <authorList>
            <person name="Nath O."/>
            <person name="Fletcher S.J."/>
            <person name="Hayward A."/>
            <person name="Shaw L.M."/>
            <person name="Masouleh A.K."/>
            <person name="Furtado A."/>
            <person name="Henry R.J."/>
            <person name="Mitter N."/>
        </authorList>
    </citation>
    <scope>NUCLEOTIDE SEQUENCE [LARGE SCALE GENOMIC DNA]</scope>
    <source>
        <strain evidence="2">cv. Hass</strain>
    </source>
</reference>
<name>A0ACC2M6X6_PERAE</name>
<protein>
    <submittedName>
        <fullName evidence="1">Uncharacterized protein</fullName>
    </submittedName>
</protein>
<sequence>MSCTFKKRASLYRHGIKKVGQLVFEELVGEKSPKLCMCCISDISLYLAQLHLRVQEIFCEGKIQPVGWFTHREIGLHSAMKENHYLNLIDLTCSDLALLGFLFMGLFLIIITSSVRFYFHFRIVRCCAEWFGSAVSSEFQSCSRVLSSFGSVLLLCLGLPSCSAGLRLALRSLVSAGREELLLLLKVLTCYHARVTKHETLIYYIVIASGWKILRRRGQSCHCPDFNVVSFCHLQGVVHRDLKPKCHFFRRSTWKNHTSALNGNTKGKLSS</sequence>
<dbReference type="EMBL" id="CM056813">
    <property type="protein sequence ID" value="KAJ8641395.1"/>
    <property type="molecule type" value="Genomic_DNA"/>
</dbReference>
<dbReference type="Proteomes" id="UP001234297">
    <property type="component" value="Chromosome 5"/>
</dbReference>
<evidence type="ECO:0000313" key="1">
    <source>
        <dbReference type="EMBL" id="KAJ8641395.1"/>
    </source>
</evidence>